<proteinExistence type="predicted"/>
<dbReference type="SMART" id="SM00448">
    <property type="entry name" value="REC"/>
    <property type="match status" value="1"/>
</dbReference>
<sequence length="239" mass="27367">MFNAILIDDEPLAREELRSLLSQDSRLQVVAEFDNAVNYLRQHEQLNIDVLFVDIHMPKLNGLELLEIINVNHSPLVVLVTADEDYALQAFENAAFDYLLKPIEESRLAKTLTRLVERLTVIHAPTRPQLSSLSLLPCYTQAQQQWVRCQRIEYAFSDLSGVHIYDGQQLLHTSLTLKTLEEQLRLIRCHRQYLIHPDAIHSITLQEGGCAQLVTFSGAHIPVSRRYLKSLRELFSLSG</sequence>
<dbReference type="Pfam" id="PF04397">
    <property type="entry name" value="LytTR"/>
    <property type="match status" value="1"/>
</dbReference>
<dbReference type="EMBL" id="JBEQCT010000009">
    <property type="protein sequence ID" value="MFM2486517.1"/>
    <property type="molecule type" value="Genomic_DNA"/>
</dbReference>
<feature type="domain" description="HTH LytTR-type" evidence="5">
    <location>
        <begin position="136"/>
        <end position="237"/>
    </location>
</feature>
<dbReference type="PROSITE" id="PS50930">
    <property type="entry name" value="HTH_LYTTR"/>
    <property type="match status" value="1"/>
</dbReference>
<dbReference type="PANTHER" id="PTHR48111:SF3">
    <property type="entry name" value="TRANSCRIPTIONAL REGULATORY PROTEIN BTSR"/>
    <property type="match status" value="1"/>
</dbReference>
<evidence type="ECO:0000259" key="4">
    <source>
        <dbReference type="PROSITE" id="PS50110"/>
    </source>
</evidence>
<dbReference type="InterPro" id="IPR039420">
    <property type="entry name" value="WalR-like"/>
</dbReference>
<dbReference type="SUPFAM" id="SSF52172">
    <property type="entry name" value="CheY-like"/>
    <property type="match status" value="1"/>
</dbReference>
<protein>
    <submittedName>
        <fullName evidence="6">Two-component system response regulator BtsR</fullName>
    </submittedName>
</protein>
<dbReference type="InterPro" id="IPR001789">
    <property type="entry name" value="Sig_transdc_resp-reg_receiver"/>
</dbReference>
<evidence type="ECO:0000256" key="3">
    <source>
        <dbReference type="PROSITE-ProRule" id="PRU00169"/>
    </source>
</evidence>
<gene>
    <name evidence="6" type="primary">btsR</name>
    <name evidence="6" type="synonym">yehT</name>
    <name evidence="6" type="ORF">ABUE30_15905</name>
</gene>
<feature type="modified residue" description="4-aspartylphosphate" evidence="3">
    <location>
        <position position="54"/>
    </location>
</feature>
<dbReference type="InterPro" id="IPR007492">
    <property type="entry name" value="LytTR_DNA-bd_dom"/>
</dbReference>
<evidence type="ECO:0000259" key="5">
    <source>
        <dbReference type="PROSITE" id="PS50930"/>
    </source>
</evidence>
<keyword evidence="2" id="KW-0238">DNA-binding</keyword>
<reference evidence="6 7" key="1">
    <citation type="journal article" date="2013" name="Int. J. Syst. Evol. Microbiol.">
        <title>Celerinatantimonas yamalensis sp. nov., a cold-adapted diazotrophic bacterium from a cold permafrost brine.</title>
        <authorList>
            <person name="Shcherbakova V."/>
            <person name="Chuvilskaya N."/>
            <person name="Rivkina E."/>
            <person name="Demidov N."/>
            <person name="Uchaeva V."/>
            <person name="Suetin S."/>
            <person name="Suzina N."/>
            <person name="Gilichinsky D."/>
        </authorList>
    </citation>
    <scope>NUCLEOTIDE SEQUENCE [LARGE SCALE GENOMIC DNA]</scope>
    <source>
        <strain evidence="6 7">C7</strain>
    </source>
</reference>
<evidence type="ECO:0000313" key="6">
    <source>
        <dbReference type="EMBL" id="MFM2486517.1"/>
    </source>
</evidence>
<organism evidence="6 7">
    <name type="scientific">Celerinatantimonas yamalensis</name>
    <dbReference type="NCBI Taxonomy" id="559956"/>
    <lineage>
        <taxon>Bacteria</taxon>
        <taxon>Pseudomonadati</taxon>
        <taxon>Pseudomonadota</taxon>
        <taxon>Gammaproteobacteria</taxon>
        <taxon>Celerinatantimonadaceae</taxon>
        <taxon>Celerinatantimonas</taxon>
    </lineage>
</organism>
<dbReference type="InterPro" id="IPR011006">
    <property type="entry name" value="CheY-like_superfamily"/>
</dbReference>
<keyword evidence="1" id="KW-0902">Two-component regulatory system</keyword>
<feature type="domain" description="Response regulatory" evidence="4">
    <location>
        <begin position="3"/>
        <end position="116"/>
    </location>
</feature>
<dbReference type="Gene3D" id="2.40.50.1020">
    <property type="entry name" value="LytTr DNA-binding domain"/>
    <property type="match status" value="1"/>
</dbReference>
<dbReference type="RefSeq" id="WP_408624821.1">
    <property type="nucleotide sequence ID" value="NZ_JBEQCT010000009.1"/>
</dbReference>
<evidence type="ECO:0000256" key="1">
    <source>
        <dbReference type="ARBA" id="ARBA00023012"/>
    </source>
</evidence>
<dbReference type="Pfam" id="PF00072">
    <property type="entry name" value="Response_reg"/>
    <property type="match status" value="1"/>
</dbReference>
<name>A0ABW9GAI3_9GAMM</name>
<keyword evidence="7" id="KW-1185">Reference proteome</keyword>
<dbReference type="NCBIfam" id="NF008677">
    <property type="entry name" value="PRK11697.1"/>
    <property type="match status" value="1"/>
</dbReference>
<comment type="caution">
    <text evidence="6">The sequence shown here is derived from an EMBL/GenBank/DDBJ whole genome shotgun (WGS) entry which is preliminary data.</text>
</comment>
<dbReference type="PROSITE" id="PS50110">
    <property type="entry name" value="RESPONSE_REGULATORY"/>
    <property type="match status" value="1"/>
</dbReference>
<evidence type="ECO:0000256" key="2">
    <source>
        <dbReference type="ARBA" id="ARBA00023125"/>
    </source>
</evidence>
<dbReference type="Gene3D" id="3.40.50.2300">
    <property type="match status" value="1"/>
</dbReference>
<accession>A0ABW9GAI3</accession>
<keyword evidence="3" id="KW-0597">Phosphoprotein</keyword>
<dbReference type="SMART" id="SM00850">
    <property type="entry name" value="LytTR"/>
    <property type="match status" value="1"/>
</dbReference>
<evidence type="ECO:0000313" key="7">
    <source>
        <dbReference type="Proteomes" id="UP001629953"/>
    </source>
</evidence>
<dbReference type="Proteomes" id="UP001629953">
    <property type="component" value="Unassembled WGS sequence"/>
</dbReference>
<dbReference type="PANTHER" id="PTHR48111">
    <property type="entry name" value="REGULATOR OF RPOS"/>
    <property type="match status" value="1"/>
</dbReference>